<organism evidence="5 6">
    <name type="scientific">Blyttiomyces helicus</name>
    <dbReference type="NCBI Taxonomy" id="388810"/>
    <lineage>
        <taxon>Eukaryota</taxon>
        <taxon>Fungi</taxon>
        <taxon>Fungi incertae sedis</taxon>
        <taxon>Chytridiomycota</taxon>
        <taxon>Chytridiomycota incertae sedis</taxon>
        <taxon>Chytridiomycetes</taxon>
        <taxon>Chytridiomycetes incertae sedis</taxon>
        <taxon>Blyttiomyces</taxon>
    </lineage>
</organism>
<dbReference type="Proteomes" id="UP000269721">
    <property type="component" value="Unassembled WGS sequence"/>
</dbReference>
<dbReference type="PROSITE" id="PS00061">
    <property type="entry name" value="ADH_SHORT"/>
    <property type="match status" value="1"/>
</dbReference>
<dbReference type="OrthoDB" id="15140at2759"/>
<dbReference type="AlphaFoldDB" id="A0A4P9WAE1"/>
<dbReference type="InterPro" id="IPR057326">
    <property type="entry name" value="KR_dom"/>
</dbReference>
<dbReference type="PANTHER" id="PTHR48107:SF7">
    <property type="entry name" value="RE15974P"/>
    <property type="match status" value="1"/>
</dbReference>
<dbReference type="SUPFAM" id="SSF51735">
    <property type="entry name" value="NAD(P)-binding Rossmann-fold domains"/>
    <property type="match status" value="1"/>
</dbReference>
<keyword evidence="2" id="KW-0521">NADP</keyword>
<dbReference type="InterPro" id="IPR036291">
    <property type="entry name" value="NAD(P)-bd_dom_sf"/>
</dbReference>
<dbReference type="GO" id="GO:0016614">
    <property type="term" value="F:oxidoreductase activity, acting on CH-OH group of donors"/>
    <property type="evidence" value="ECO:0007669"/>
    <property type="project" value="UniProtKB-ARBA"/>
</dbReference>
<reference evidence="6" key="1">
    <citation type="journal article" date="2018" name="Nat. Microbiol.">
        <title>Leveraging single-cell genomics to expand the fungal tree of life.</title>
        <authorList>
            <person name="Ahrendt S.R."/>
            <person name="Quandt C.A."/>
            <person name="Ciobanu D."/>
            <person name="Clum A."/>
            <person name="Salamov A."/>
            <person name="Andreopoulos B."/>
            <person name="Cheng J.F."/>
            <person name="Woyke T."/>
            <person name="Pelin A."/>
            <person name="Henrissat B."/>
            <person name="Reynolds N.K."/>
            <person name="Benny G.L."/>
            <person name="Smith M.E."/>
            <person name="James T.Y."/>
            <person name="Grigoriev I.V."/>
        </authorList>
    </citation>
    <scope>NUCLEOTIDE SEQUENCE [LARGE SCALE GENOMIC DNA]</scope>
</reference>
<dbReference type="SMART" id="SM00822">
    <property type="entry name" value="PKS_KR"/>
    <property type="match status" value="1"/>
</dbReference>
<evidence type="ECO:0000256" key="2">
    <source>
        <dbReference type="ARBA" id="ARBA00022857"/>
    </source>
</evidence>
<dbReference type="FunFam" id="3.40.50.720:FF:000084">
    <property type="entry name" value="Short-chain dehydrogenase reductase"/>
    <property type="match status" value="1"/>
</dbReference>
<dbReference type="PRINTS" id="PR00081">
    <property type="entry name" value="GDHRDH"/>
</dbReference>
<protein>
    <submittedName>
        <fullName evidence="5">Short-chain dehydrogenase/reductase SDR</fullName>
    </submittedName>
</protein>
<feature type="domain" description="Ketoreductase" evidence="4">
    <location>
        <begin position="12"/>
        <end position="193"/>
    </location>
</feature>
<accession>A0A4P9WAE1</accession>
<dbReference type="PRINTS" id="PR00080">
    <property type="entry name" value="SDRFAMILY"/>
</dbReference>
<comment type="similarity">
    <text evidence="1">Belongs to the short-chain dehydrogenases/reductases (SDR) family.</text>
</comment>
<evidence type="ECO:0000259" key="4">
    <source>
        <dbReference type="SMART" id="SM00822"/>
    </source>
</evidence>
<keyword evidence="6" id="KW-1185">Reference proteome</keyword>
<evidence type="ECO:0000313" key="6">
    <source>
        <dbReference type="Proteomes" id="UP000269721"/>
    </source>
</evidence>
<evidence type="ECO:0000256" key="3">
    <source>
        <dbReference type="ARBA" id="ARBA00023002"/>
    </source>
</evidence>
<dbReference type="Gene3D" id="3.40.50.720">
    <property type="entry name" value="NAD(P)-binding Rossmann-like Domain"/>
    <property type="match status" value="1"/>
</dbReference>
<dbReference type="Pfam" id="PF13561">
    <property type="entry name" value="adh_short_C2"/>
    <property type="match status" value="1"/>
</dbReference>
<sequence>MSSAASKPLAGKVAIITGGSKGIGQAISVALASAGASVVVSYAGDEAGARATVAAAVAAGADASKIQIVRSDVSKSESVRSLFESAVEHFGGVDIVINNAGIILYKSILDTSDEEFDNLFNTNVKGAFFVLREAARTVRNGGRVISISSSTTALALPTYGTYSGGKAAVEQMSRVLCKEVGARGITVNVVSPGPTDTALFRLGKDEATIAKFAAMNALGRLGKPEDIAAVVVSLAGESGAFVSGQNLRVNGGFV</sequence>
<evidence type="ECO:0000256" key="1">
    <source>
        <dbReference type="ARBA" id="ARBA00006484"/>
    </source>
</evidence>
<dbReference type="PANTHER" id="PTHR48107">
    <property type="entry name" value="NADPH-DEPENDENT ALDEHYDE REDUCTASE-LIKE PROTEIN, CHLOROPLASTIC-RELATED"/>
    <property type="match status" value="1"/>
</dbReference>
<evidence type="ECO:0000313" key="5">
    <source>
        <dbReference type="EMBL" id="RKO89404.1"/>
    </source>
</evidence>
<name>A0A4P9WAE1_9FUNG</name>
<dbReference type="InterPro" id="IPR002347">
    <property type="entry name" value="SDR_fam"/>
</dbReference>
<proteinExistence type="inferred from homology"/>
<gene>
    <name evidence="5" type="ORF">BDK51DRAFT_17723</name>
</gene>
<dbReference type="EMBL" id="KZ996112">
    <property type="protein sequence ID" value="RKO89404.1"/>
    <property type="molecule type" value="Genomic_DNA"/>
</dbReference>
<dbReference type="InterPro" id="IPR020904">
    <property type="entry name" value="Sc_DH/Rdtase_CS"/>
</dbReference>
<keyword evidence="3" id="KW-0560">Oxidoreductase</keyword>